<evidence type="ECO:0000256" key="7">
    <source>
        <dbReference type="RuleBase" id="RU000461"/>
    </source>
</evidence>
<dbReference type="InterPro" id="IPR002401">
    <property type="entry name" value="Cyt_P450_E_grp-I"/>
</dbReference>
<dbReference type="RefSeq" id="WP_377254226.1">
    <property type="nucleotide sequence ID" value="NZ_JBHLUH010000052.1"/>
</dbReference>
<name>A0ABV6M8W3_9ACTN</name>
<comment type="caution">
    <text evidence="8">The sequence shown here is derived from an EMBL/GenBank/DDBJ whole genome shotgun (WGS) entry which is preliminary data.</text>
</comment>
<dbReference type="InterPro" id="IPR050196">
    <property type="entry name" value="Cytochrome_P450_Monoox"/>
</dbReference>
<dbReference type="PANTHER" id="PTHR24291:SF50">
    <property type="entry name" value="BIFUNCTIONAL ALBAFLAVENONE MONOOXYGENASE_TERPENE SYNTHASE"/>
    <property type="match status" value="1"/>
</dbReference>
<keyword evidence="9" id="KW-1185">Reference proteome</keyword>
<keyword evidence="6 7" id="KW-0503">Monooxygenase</keyword>
<dbReference type="PANTHER" id="PTHR24291">
    <property type="entry name" value="CYTOCHROME P450 FAMILY 4"/>
    <property type="match status" value="1"/>
</dbReference>
<keyword evidence="2 7" id="KW-0349">Heme</keyword>
<evidence type="ECO:0000256" key="3">
    <source>
        <dbReference type="ARBA" id="ARBA00022723"/>
    </source>
</evidence>
<evidence type="ECO:0000256" key="2">
    <source>
        <dbReference type="ARBA" id="ARBA00022617"/>
    </source>
</evidence>
<dbReference type="EMBL" id="JBHLUH010000052">
    <property type="protein sequence ID" value="MFC0530853.1"/>
    <property type="molecule type" value="Genomic_DNA"/>
</dbReference>
<evidence type="ECO:0000256" key="4">
    <source>
        <dbReference type="ARBA" id="ARBA00023002"/>
    </source>
</evidence>
<dbReference type="Pfam" id="PF00067">
    <property type="entry name" value="p450"/>
    <property type="match status" value="1"/>
</dbReference>
<comment type="similarity">
    <text evidence="1 7">Belongs to the cytochrome P450 family.</text>
</comment>
<dbReference type="PRINTS" id="PR00385">
    <property type="entry name" value="P450"/>
</dbReference>
<reference evidence="8 9" key="1">
    <citation type="submission" date="2024-09" db="EMBL/GenBank/DDBJ databases">
        <authorList>
            <person name="Sun Q."/>
            <person name="Mori K."/>
        </authorList>
    </citation>
    <scope>NUCLEOTIDE SEQUENCE [LARGE SCALE GENOMIC DNA]</scope>
    <source>
        <strain evidence="8 9">TBRC 3947</strain>
    </source>
</reference>
<dbReference type="Gene3D" id="1.10.630.10">
    <property type="entry name" value="Cytochrome P450"/>
    <property type="match status" value="1"/>
</dbReference>
<sequence length="448" mass="49902">MRGRKARRIPIHRTLPALARDPLRAFAAIGRDTGGEVVQLNLGLHRPYLVSRPEDMQHVLRDRADNYTRDGMLWKPLRRLFGNGLGMDGPDWARSRQLMLPVFSARNVATIMGELTAALTEAVDELDPYARAEEPIDTRLEMTRIIHRALIRVFIGKGMSTEDADRLGHAVTGGFTSIGPRLLLPFVPDSVPLPGDGAFMRAVRQADAIVTPIVRQRKREGATGDDLVSLLCRARDENGDPLDEELVRNDVVAMFAGASETSAVALTWLWILLNDHPEVADRVYDEVDRVVGDEPPGPAHVPKLVYTKQVLQELLRLYPVGWIIPRFAQEADVVGGVEIPAGSTVLASPYLTHRMERYWERPYDFDPDRFGPERSGRRAPSSYVPFGLGAHQCLGSHFFLVEAQLIVAIVLSRYRVRLRGAAPVVPQAAATLRPRGKVEVMLSYRSPQ</sequence>
<dbReference type="InterPro" id="IPR036396">
    <property type="entry name" value="Cyt_P450_sf"/>
</dbReference>
<dbReference type="PROSITE" id="PS00086">
    <property type="entry name" value="CYTOCHROME_P450"/>
    <property type="match status" value="1"/>
</dbReference>
<keyword evidence="4 7" id="KW-0560">Oxidoreductase</keyword>
<keyword evidence="3 7" id="KW-0479">Metal-binding</keyword>
<evidence type="ECO:0000256" key="5">
    <source>
        <dbReference type="ARBA" id="ARBA00023004"/>
    </source>
</evidence>
<dbReference type="SUPFAM" id="SSF48264">
    <property type="entry name" value="Cytochrome P450"/>
    <property type="match status" value="1"/>
</dbReference>
<dbReference type="PRINTS" id="PR00463">
    <property type="entry name" value="EP450I"/>
</dbReference>
<dbReference type="Proteomes" id="UP001589867">
    <property type="component" value="Unassembled WGS sequence"/>
</dbReference>
<gene>
    <name evidence="8" type="ORF">ACFFIA_24725</name>
</gene>
<keyword evidence="5 7" id="KW-0408">Iron</keyword>
<accession>A0ABV6M8W3</accession>
<protein>
    <submittedName>
        <fullName evidence="8">Cytochrome P450</fullName>
    </submittedName>
</protein>
<dbReference type="InterPro" id="IPR017972">
    <property type="entry name" value="Cyt_P450_CS"/>
</dbReference>
<evidence type="ECO:0000313" key="8">
    <source>
        <dbReference type="EMBL" id="MFC0530853.1"/>
    </source>
</evidence>
<evidence type="ECO:0000256" key="6">
    <source>
        <dbReference type="ARBA" id="ARBA00023033"/>
    </source>
</evidence>
<dbReference type="InterPro" id="IPR001128">
    <property type="entry name" value="Cyt_P450"/>
</dbReference>
<evidence type="ECO:0000313" key="9">
    <source>
        <dbReference type="Proteomes" id="UP001589867"/>
    </source>
</evidence>
<evidence type="ECO:0000256" key="1">
    <source>
        <dbReference type="ARBA" id="ARBA00010617"/>
    </source>
</evidence>
<organism evidence="8 9">
    <name type="scientific">Phytohabitans kaempferiae</name>
    <dbReference type="NCBI Taxonomy" id="1620943"/>
    <lineage>
        <taxon>Bacteria</taxon>
        <taxon>Bacillati</taxon>
        <taxon>Actinomycetota</taxon>
        <taxon>Actinomycetes</taxon>
        <taxon>Micromonosporales</taxon>
        <taxon>Micromonosporaceae</taxon>
    </lineage>
</organism>
<proteinExistence type="inferred from homology"/>